<protein>
    <submittedName>
        <fullName evidence="1">Uncharacterized protein</fullName>
    </submittedName>
</protein>
<dbReference type="Proteomes" id="UP000003457">
    <property type="component" value="Unassembled WGS sequence"/>
</dbReference>
<evidence type="ECO:0000313" key="1">
    <source>
        <dbReference type="EMBL" id="EFO78131.1"/>
    </source>
</evidence>
<dbReference type="EMBL" id="AEHJ01000011">
    <property type="protein sequence ID" value="EFO78131.1"/>
    <property type="molecule type" value="Genomic_DNA"/>
</dbReference>
<gene>
    <name evidence="1" type="ORF">HMPREF9003_0237</name>
</gene>
<evidence type="ECO:0000313" key="2">
    <source>
        <dbReference type="Proteomes" id="UP000003457"/>
    </source>
</evidence>
<organism evidence="1 2">
    <name type="scientific">Bifidobacterium dentium JCVIHMP022</name>
    <dbReference type="NCBI Taxonomy" id="553191"/>
    <lineage>
        <taxon>Bacteria</taxon>
        <taxon>Bacillati</taxon>
        <taxon>Actinomycetota</taxon>
        <taxon>Actinomycetes</taxon>
        <taxon>Bifidobacteriales</taxon>
        <taxon>Bifidobacteriaceae</taxon>
        <taxon>Bifidobacterium</taxon>
    </lineage>
</organism>
<accession>A0AB72Z2E0</accession>
<comment type="caution">
    <text evidence="1">The sequence shown here is derived from an EMBL/GenBank/DDBJ whole genome shotgun (WGS) entry which is preliminary data.</text>
</comment>
<dbReference type="AlphaFoldDB" id="A0AB72Z2E0"/>
<name>A0AB72Z2E0_9BIFI</name>
<proteinExistence type="predicted"/>
<reference evidence="1 2" key="1">
    <citation type="submission" date="2010-10" db="EMBL/GenBank/DDBJ databases">
        <authorList>
            <person name="Durkin A.S."/>
            <person name="Madupu R."/>
            <person name="Torralba M."/>
            <person name="Gillis M."/>
            <person name="Methe B."/>
            <person name="Sutton G."/>
            <person name="Nelson K.E."/>
        </authorList>
    </citation>
    <scope>NUCLEOTIDE SEQUENCE [LARGE SCALE GENOMIC DNA]</scope>
    <source>
        <strain evidence="1 2">JCVIHMP022</strain>
    </source>
</reference>
<sequence>MTDDEKVTMLLDGNPFNPQTHSIQITEPALQAHVSDSIMHIINDIRDIVEKA</sequence>